<organism evidence="3 4">
    <name type="scientific">Paramuricea clavata</name>
    <name type="common">Red gorgonian</name>
    <name type="synonym">Violescent sea-whip</name>
    <dbReference type="NCBI Taxonomy" id="317549"/>
    <lineage>
        <taxon>Eukaryota</taxon>
        <taxon>Metazoa</taxon>
        <taxon>Cnidaria</taxon>
        <taxon>Anthozoa</taxon>
        <taxon>Octocorallia</taxon>
        <taxon>Malacalcyonacea</taxon>
        <taxon>Plexauridae</taxon>
        <taxon>Paramuricea</taxon>
    </lineage>
</organism>
<feature type="region of interest" description="Disordered" evidence="2">
    <location>
        <begin position="1"/>
        <end position="59"/>
    </location>
</feature>
<evidence type="ECO:0000256" key="2">
    <source>
        <dbReference type="SAM" id="MobiDB-lite"/>
    </source>
</evidence>
<protein>
    <submittedName>
        <fullName evidence="3">Uncharacterized protein</fullName>
    </submittedName>
</protein>
<keyword evidence="1" id="KW-0175">Coiled coil</keyword>
<reference evidence="3" key="1">
    <citation type="submission" date="2020-04" db="EMBL/GenBank/DDBJ databases">
        <authorList>
            <person name="Alioto T."/>
            <person name="Alioto T."/>
            <person name="Gomez Garrido J."/>
        </authorList>
    </citation>
    <scope>NUCLEOTIDE SEQUENCE</scope>
    <source>
        <strain evidence="3">A484AB</strain>
    </source>
</reference>
<evidence type="ECO:0000313" key="4">
    <source>
        <dbReference type="Proteomes" id="UP001152795"/>
    </source>
</evidence>
<dbReference type="EMBL" id="CACRXK020002823">
    <property type="protein sequence ID" value="CAB3996213.1"/>
    <property type="molecule type" value="Genomic_DNA"/>
</dbReference>
<dbReference type="Proteomes" id="UP001152795">
    <property type="component" value="Unassembled WGS sequence"/>
</dbReference>
<dbReference type="AlphaFoldDB" id="A0A7D9I2F9"/>
<feature type="coiled-coil region" evidence="1">
    <location>
        <begin position="297"/>
        <end position="340"/>
    </location>
</feature>
<sequence>MAELINGQEQILYEDDEEIIPEKTNDDDEDKNLVNDVADDDDNHSDHSSECSYSDYEGDIDEGKHQEEEINNETCALFLKQIWDAQRNCVQKRKQDRFLLLTKKFVNASFIKKEKMLNENPQLIKHMVFLCRNIANDKLLEISKLFEIFTPIAMGDDVKRLMLIDAEKYNTMMKTLKKLVEDKKILGEAKQTAAEGELIESHANMVTSIQRKSPYATNDIINYSKKKQTYLKEQKEAAAPPPPPQPAAGSGPAHKPGSLASSESLIRAHLKKKGVVETDKGVKFVSKTLNIAFDDMIADLTKNVKKTNTNLTTAQHDRLLKELKKNNKFLDTDNLDQQARNDADILPYYSGCYPADVTPKGTGADRCCWIWNVDKKDKPGTHWVAVVKEKNIIYFLIVMVKHRTFLNAIIGNNILKN</sequence>
<comment type="caution">
    <text evidence="3">The sequence shown here is derived from an EMBL/GenBank/DDBJ whole genome shotgun (WGS) entry which is preliminary data.</text>
</comment>
<evidence type="ECO:0000313" key="3">
    <source>
        <dbReference type="EMBL" id="CAB3996213.1"/>
    </source>
</evidence>
<accession>A0A7D9I2F9</accession>
<gene>
    <name evidence="3" type="ORF">PACLA_8A031336</name>
</gene>
<name>A0A7D9I2F9_PARCT</name>
<evidence type="ECO:0000256" key="1">
    <source>
        <dbReference type="SAM" id="Coils"/>
    </source>
</evidence>
<keyword evidence="4" id="KW-1185">Reference proteome</keyword>
<feature type="region of interest" description="Disordered" evidence="2">
    <location>
        <begin position="231"/>
        <end position="259"/>
    </location>
</feature>
<proteinExistence type="predicted"/>
<feature type="compositionally biased region" description="Acidic residues" evidence="2">
    <location>
        <begin position="12"/>
        <end position="30"/>
    </location>
</feature>